<feature type="compositionally biased region" description="Pro residues" evidence="1">
    <location>
        <begin position="454"/>
        <end position="468"/>
    </location>
</feature>
<feature type="region of interest" description="Disordered" evidence="1">
    <location>
        <begin position="443"/>
        <end position="469"/>
    </location>
</feature>
<feature type="compositionally biased region" description="Low complexity" evidence="1">
    <location>
        <begin position="443"/>
        <end position="453"/>
    </location>
</feature>
<name>A0A423S9V3_PENVA</name>
<dbReference type="AlphaFoldDB" id="A0A423S9V3"/>
<accession>A0A423S9V3</accession>
<proteinExistence type="predicted"/>
<evidence type="ECO:0000313" key="3">
    <source>
        <dbReference type="Proteomes" id="UP000283509"/>
    </source>
</evidence>
<keyword evidence="3" id="KW-1185">Reference proteome</keyword>
<evidence type="ECO:0000256" key="1">
    <source>
        <dbReference type="SAM" id="MobiDB-lite"/>
    </source>
</evidence>
<dbReference type="EMBL" id="QCYY01004476">
    <property type="protein sequence ID" value="ROT60947.1"/>
    <property type="molecule type" value="Genomic_DNA"/>
</dbReference>
<reference evidence="2 3" key="2">
    <citation type="submission" date="2019-01" db="EMBL/GenBank/DDBJ databases">
        <title>The decoding of complex shrimp genome reveals the adaptation for benthos swimmer, frequently molting mechanism and breeding impact on genome.</title>
        <authorList>
            <person name="Sun Y."/>
            <person name="Gao Y."/>
            <person name="Yu Y."/>
        </authorList>
    </citation>
    <scope>NUCLEOTIDE SEQUENCE [LARGE SCALE GENOMIC DNA]</scope>
    <source>
        <tissue evidence="2">Muscle</tissue>
    </source>
</reference>
<protein>
    <submittedName>
        <fullName evidence="2">Uncharacterized protein</fullName>
    </submittedName>
</protein>
<comment type="caution">
    <text evidence="2">The sequence shown here is derived from an EMBL/GenBank/DDBJ whole genome shotgun (WGS) entry which is preliminary data.</text>
</comment>
<organism evidence="2 3">
    <name type="scientific">Penaeus vannamei</name>
    <name type="common">Whiteleg shrimp</name>
    <name type="synonym">Litopenaeus vannamei</name>
    <dbReference type="NCBI Taxonomy" id="6689"/>
    <lineage>
        <taxon>Eukaryota</taxon>
        <taxon>Metazoa</taxon>
        <taxon>Ecdysozoa</taxon>
        <taxon>Arthropoda</taxon>
        <taxon>Crustacea</taxon>
        <taxon>Multicrustacea</taxon>
        <taxon>Malacostraca</taxon>
        <taxon>Eumalacostraca</taxon>
        <taxon>Eucarida</taxon>
        <taxon>Decapoda</taxon>
        <taxon>Dendrobranchiata</taxon>
        <taxon>Penaeoidea</taxon>
        <taxon>Penaeidae</taxon>
        <taxon>Penaeus</taxon>
    </lineage>
</organism>
<dbReference type="Proteomes" id="UP000283509">
    <property type="component" value="Unassembled WGS sequence"/>
</dbReference>
<evidence type="ECO:0000313" key="2">
    <source>
        <dbReference type="EMBL" id="ROT60947.1"/>
    </source>
</evidence>
<gene>
    <name evidence="2" type="ORF">C7M84_021360</name>
</gene>
<reference evidence="2 3" key="1">
    <citation type="submission" date="2018-04" db="EMBL/GenBank/DDBJ databases">
        <authorList>
            <person name="Zhang X."/>
            <person name="Yuan J."/>
            <person name="Li F."/>
            <person name="Xiang J."/>
        </authorList>
    </citation>
    <scope>NUCLEOTIDE SEQUENCE [LARGE SCALE GENOMIC DNA]</scope>
    <source>
        <tissue evidence="2">Muscle</tissue>
    </source>
</reference>
<sequence>MRLNVCLLDFSPLPSFSLSSLPLLSTSLFPPPLESPSHPTHPRSLFTIQHLLTTTQSLFNPTHPGHLFPLILNFFSTPHHPQSSFHPNPPQGSFPLLLPLLSTTTPSTPFQTPTTPGHSFTHLSTLPSSIPHIHASPFSQHHTSGTFINFTLLHPPSQQGPLFTNNPMVTSFTQLLKLNTFSPTPANLFTPNPRSPFPHLLTSSRSTHHQSLFKPPRSSFHYTSHTSLTHPHQVPFNTPTHPGSLFNYLHSPLIQTHTSFEERPLPCLHPPLLLLLLAYYDPLSLHSLPPYQTPPSLPSSLSSSYNSECHISSLLYSTRLLPPPARSYPQRLLPLLFRNSLFPYNTPPPPSSLPPLLLPSLLSSVPSPPTQPLVRPPSSNLLSFLTNTTTLAAASFFPPAPSSSSTFLSSQRPLPSLHTPSLLPSSISFLFLNTTTSPSSFFSPPPSLLHSSLPPSPSPTTQDLPPPHSLHFLLSPLSHRLPRPPSFPHLSPPSNPQGL</sequence>